<reference evidence="1" key="1">
    <citation type="journal article" date="2014" name="Front. Microbiol.">
        <title>High frequency of phylogenetically diverse reductive dehalogenase-homologous genes in deep subseafloor sedimentary metagenomes.</title>
        <authorList>
            <person name="Kawai M."/>
            <person name="Futagami T."/>
            <person name="Toyoda A."/>
            <person name="Takaki Y."/>
            <person name="Nishi S."/>
            <person name="Hori S."/>
            <person name="Arai W."/>
            <person name="Tsubouchi T."/>
            <person name="Morono Y."/>
            <person name="Uchiyama I."/>
            <person name="Ito T."/>
            <person name="Fujiyama A."/>
            <person name="Inagaki F."/>
            <person name="Takami H."/>
        </authorList>
    </citation>
    <scope>NUCLEOTIDE SEQUENCE</scope>
    <source>
        <strain evidence="1">Expedition CK06-06</strain>
    </source>
</reference>
<evidence type="ECO:0008006" key="2">
    <source>
        <dbReference type="Google" id="ProtNLM"/>
    </source>
</evidence>
<evidence type="ECO:0000313" key="1">
    <source>
        <dbReference type="EMBL" id="GAH26892.1"/>
    </source>
</evidence>
<comment type="caution">
    <text evidence="1">The sequence shown here is derived from an EMBL/GenBank/DDBJ whole genome shotgun (WGS) entry which is preliminary data.</text>
</comment>
<gene>
    <name evidence="1" type="ORF">S03H2_02702</name>
</gene>
<organism evidence="1">
    <name type="scientific">marine sediment metagenome</name>
    <dbReference type="NCBI Taxonomy" id="412755"/>
    <lineage>
        <taxon>unclassified sequences</taxon>
        <taxon>metagenomes</taxon>
        <taxon>ecological metagenomes</taxon>
    </lineage>
</organism>
<dbReference type="PROSITE" id="PS00430">
    <property type="entry name" value="TONB_DEPENDENT_REC_1"/>
    <property type="match status" value="1"/>
</dbReference>
<dbReference type="EMBL" id="BARU01000933">
    <property type="protein sequence ID" value="GAH26892.1"/>
    <property type="molecule type" value="Genomic_DNA"/>
</dbReference>
<dbReference type="AlphaFoldDB" id="X1E2V6"/>
<sequence>MKKNIIFLFLLIMYLFLPTQAFSHPASKVILSVEGNILHVTVQHNVGNPQTHYINEIIVILNGKKIITQLFFLQTDNTQKVSYTIPSLKSGDTITVEASCNRGGIRKGTITVKPTAP</sequence>
<dbReference type="InterPro" id="IPR010916">
    <property type="entry name" value="TonB_box_CS"/>
</dbReference>
<accession>X1E2V6</accession>
<proteinExistence type="predicted"/>
<protein>
    <recommendedName>
        <fullName evidence="2">Desulfoferrodoxin ferrous iron-binding domain-containing protein</fullName>
    </recommendedName>
</protein>
<name>X1E2V6_9ZZZZ</name>